<name>A0AAV1AW84_VICFA</name>
<evidence type="ECO:0000256" key="6">
    <source>
        <dbReference type="ARBA" id="ARBA00022989"/>
    </source>
</evidence>
<feature type="transmembrane region" description="Helical" evidence="8">
    <location>
        <begin position="32"/>
        <end position="52"/>
    </location>
</feature>
<reference evidence="10 11" key="1">
    <citation type="submission" date="2023-01" db="EMBL/GenBank/DDBJ databases">
        <authorList>
            <person name="Kreplak J."/>
        </authorList>
    </citation>
    <scope>NUCLEOTIDE SEQUENCE [LARGE SCALE GENOMIC DNA]</scope>
</reference>
<proteinExistence type="inferred from homology"/>
<evidence type="ECO:0000256" key="1">
    <source>
        <dbReference type="ARBA" id="ARBA00004651"/>
    </source>
</evidence>
<feature type="transmembrane region" description="Helical" evidence="8">
    <location>
        <begin position="163"/>
        <end position="194"/>
    </location>
</feature>
<dbReference type="EMBL" id="OX451740">
    <property type="protein sequence ID" value="CAI8613428.1"/>
    <property type="molecule type" value="Genomic_DNA"/>
</dbReference>
<evidence type="ECO:0000313" key="10">
    <source>
        <dbReference type="EMBL" id="CAI8613428.1"/>
    </source>
</evidence>
<evidence type="ECO:0000256" key="5">
    <source>
        <dbReference type="ARBA" id="ARBA00022692"/>
    </source>
</evidence>
<keyword evidence="6 8" id="KW-1133">Transmembrane helix</keyword>
<evidence type="ECO:0000256" key="4">
    <source>
        <dbReference type="ARBA" id="ARBA00022475"/>
    </source>
</evidence>
<protein>
    <recommendedName>
        <fullName evidence="8">CASP-like protein</fullName>
    </recommendedName>
</protein>
<evidence type="ECO:0000259" key="9">
    <source>
        <dbReference type="Pfam" id="PF04535"/>
    </source>
</evidence>
<comment type="similarity">
    <text evidence="2 8">Belongs to the Casparian strip membrane proteins (CASP) family.</text>
</comment>
<dbReference type="InterPro" id="IPR006459">
    <property type="entry name" value="CASP/CASPL"/>
</dbReference>
<keyword evidence="5 8" id="KW-0812">Transmembrane</keyword>
<feature type="transmembrane region" description="Helical" evidence="8">
    <location>
        <begin position="7"/>
        <end position="26"/>
    </location>
</feature>
<comment type="caution">
    <text evidence="8">Lacks conserved residue(s) required for the propagation of feature annotation.</text>
</comment>
<keyword evidence="7 8" id="KW-0472">Membrane</keyword>
<dbReference type="Pfam" id="PF04535">
    <property type="entry name" value="CASP_dom"/>
    <property type="match status" value="1"/>
</dbReference>
<dbReference type="AlphaFoldDB" id="A0AAV1AW84"/>
<feature type="domain" description="Casparian strip membrane protein" evidence="9">
    <location>
        <begin position="84"/>
        <end position="228"/>
    </location>
</feature>
<comment type="subcellular location">
    <subcellularLocation>
        <location evidence="1 8">Cell membrane</location>
        <topology evidence="1 8">Multi-pass membrane protein</topology>
    </subcellularLocation>
</comment>
<dbReference type="PANTHER" id="PTHR36488">
    <property type="entry name" value="CASP-LIKE PROTEIN 1U1"/>
    <property type="match status" value="1"/>
</dbReference>
<feature type="transmembrane region" description="Helical" evidence="8">
    <location>
        <begin position="127"/>
        <end position="151"/>
    </location>
</feature>
<dbReference type="InterPro" id="IPR044173">
    <property type="entry name" value="CASPL"/>
</dbReference>
<evidence type="ECO:0000256" key="3">
    <source>
        <dbReference type="ARBA" id="ARBA00011489"/>
    </source>
</evidence>
<feature type="transmembrane region" description="Helical" evidence="8">
    <location>
        <begin position="214"/>
        <end position="238"/>
    </location>
</feature>
<sequence>MPASSISISFHTLLFVFLIYFSPVQVNNSLSQFLPVFLCHFLPILFSKLWLIPKIPSGFEPKSSSSSTSTTTSSSQKHHRTFFMTQNILRILVIILTAVSILVTVTNNQTVTLYTFQFEAHFYYSSSLKFFVAANSVVCFLSVLLLSFNLLKRRQQTHQLKDYYFFLFLFDLVMTVLLIAGCAAATAIGFVGQYGEDHVGWIPICDNVKKFCRINLATLLVSYLAFLVNLGLTCLIAYKCTKT</sequence>
<feature type="transmembrane region" description="Helical" evidence="8">
    <location>
        <begin position="87"/>
        <end position="107"/>
    </location>
</feature>
<dbReference type="InterPro" id="IPR006702">
    <property type="entry name" value="CASP_dom"/>
</dbReference>
<dbReference type="GO" id="GO:0005886">
    <property type="term" value="C:plasma membrane"/>
    <property type="evidence" value="ECO:0007669"/>
    <property type="project" value="UniProtKB-SubCell"/>
</dbReference>
<evidence type="ECO:0000256" key="2">
    <source>
        <dbReference type="ARBA" id="ARBA00007651"/>
    </source>
</evidence>
<evidence type="ECO:0000256" key="8">
    <source>
        <dbReference type="RuleBase" id="RU361233"/>
    </source>
</evidence>
<accession>A0AAV1AW84</accession>
<dbReference type="PANTHER" id="PTHR36488:SF8">
    <property type="entry name" value="CASP-LIKE PROTEIN 1U1"/>
    <property type="match status" value="1"/>
</dbReference>
<keyword evidence="11" id="KW-1185">Reference proteome</keyword>
<dbReference type="Proteomes" id="UP001157006">
    <property type="component" value="Chromosome 5"/>
</dbReference>
<organism evidence="10 11">
    <name type="scientific">Vicia faba</name>
    <name type="common">Broad bean</name>
    <name type="synonym">Faba vulgaris</name>
    <dbReference type="NCBI Taxonomy" id="3906"/>
    <lineage>
        <taxon>Eukaryota</taxon>
        <taxon>Viridiplantae</taxon>
        <taxon>Streptophyta</taxon>
        <taxon>Embryophyta</taxon>
        <taxon>Tracheophyta</taxon>
        <taxon>Spermatophyta</taxon>
        <taxon>Magnoliopsida</taxon>
        <taxon>eudicotyledons</taxon>
        <taxon>Gunneridae</taxon>
        <taxon>Pentapetalae</taxon>
        <taxon>rosids</taxon>
        <taxon>fabids</taxon>
        <taxon>Fabales</taxon>
        <taxon>Fabaceae</taxon>
        <taxon>Papilionoideae</taxon>
        <taxon>50 kb inversion clade</taxon>
        <taxon>NPAAA clade</taxon>
        <taxon>Hologalegina</taxon>
        <taxon>IRL clade</taxon>
        <taxon>Fabeae</taxon>
        <taxon>Vicia</taxon>
    </lineage>
</organism>
<gene>
    <name evidence="10" type="ORF">VFH_V080080</name>
</gene>
<evidence type="ECO:0000313" key="11">
    <source>
        <dbReference type="Proteomes" id="UP001157006"/>
    </source>
</evidence>
<comment type="subunit">
    <text evidence="3 8">Homodimer and heterodimers.</text>
</comment>
<dbReference type="NCBIfam" id="TIGR01569">
    <property type="entry name" value="A_tha_TIGR01569"/>
    <property type="match status" value="1"/>
</dbReference>
<keyword evidence="4 8" id="KW-1003">Cell membrane</keyword>
<evidence type="ECO:0000256" key="7">
    <source>
        <dbReference type="ARBA" id="ARBA00023136"/>
    </source>
</evidence>